<dbReference type="Gene3D" id="3.30.40.10">
    <property type="entry name" value="Zinc/RING finger domain, C3HC4 (zinc finger)"/>
    <property type="match status" value="1"/>
</dbReference>
<evidence type="ECO:0000259" key="5">
    <source>
        <dbReference type="PROSITE" id="PS50089"/>
    </source>
</evidence>
<dbReference type="Proteomes" id="UP000655225">
    <property type="component" value="Unassembled WGS sequence"/>
</dbReference>
<keyword evidence="7" id="KW-1185">Reference proteome</keyword>
<keyword evidence="3" id="KW-0862">Zinc</keyword>
<dbReference type="OrthoDB" id="6105938at2759"/>
<dbReference type="SUPFAM" id="SSF57850">
    <property type="entry name" value="RING/U-box"/>
    <property type="match status" value="1"/>
</dbReference>
<dbReference type="GO" id="GO:0061630">
    <property type="term" value="F:ubiquitin protein ligase activity"/>
    <property type="evidence" value="ECO:0007669"/>
    <property type="project" value="InterPro"/>
</dbReference>
<dbReference type="AlphaFoldDB" id="A0A835DF32"/>
<gene>
    <name evidence="6" type="ORF">HHK36_013075</name>
</gene>
<organism evidence="6 7">
    <name type="scientific">Tetracentron sinense</name>
    <name type="common">Spur-leaf</name>
    <dbReference type="NCBI Taxonomy" id="13715"/>
    <lineage>
        <taxon>Eukaryota</taxon>
        <taxon>Viridiplantae</taxon>
        <taxon>Streptophyta</taxon>
        <taxon>Embryophyta</taxon>
        <taxon>Tracheophyta</taxon>
        <taxon>Spermatophyta</taxon>
        <taxon>Magnoliopsida</taxon>
        <taxon>Trochodendrales</taxon>
        <taxon>Trochodendraceae</taxon>
        <taxon>Tetracentron</taxon>
    </lineage>
</organism>
<dbReference type="InterPro" id="IPR001841">
    <property type="entry name" value="Znf_RING"/>
</dbReference>
<keyword evidence="2 4" id="KW-0863">Zinc-finger</keyword>
<reference evidence="6 7" key="1">
    <citation type="submission" date="2020-04" db="EMBL/GenBank/DDBJ databases">
        <title>Plant Genome Project.</title>
        <authorList>
            <person name="Zhang R.-G."/>
        </authorList>
    </citation>
    <scope>NUCLEOTIDE SEQUENCE [LARGE SCALE GENOMIC DNA]</scope>
    <source>
        <strain evidence="6">YNK0</strain>
        <tissue evidence="6">Leaf</tissue>
    </source>
</reference>
<dbReference type="GO" id="GO:0006511">
    <property type="term" value="P:ubiquitin-dependent protein catabolic process"/>
    <property type="evidence" value="ECO:0007669"/>
    <property type="project" value="TreeGrafter"/>
</dbReference>
<dbReference type="InterPro" id="IPR017907">
    <property type="entry name" value="Znf_RING_CS"/>
</dbReference>
<sequence>MRKKAVQPPEPPQSLPPPKELTFHCPVCMGPLVEEMSTKCGHIFCKKCIKAAIAVQSSTPEVQQTALQHFKGWG</sequence>
<evidence type="ECO:0000256" key="4">
    <source>
        <dbReference type="PROSITE-ProRule" id="PRU00175"/>
    </source>
</evidence>
<dbReference type="GO" id="GO:0032183">
    <property type="term" value="F:SUMO binding"/>
    <property type="evidence" value="ECO:0007669"/>
    <property type="project" value="TreeGrafter"/>
</dbReference>
<protein>
    <recommendedName>
        <fullName evidence="5">RING-type domain-containing protein</fullName>
    </recommendedName>
</protein>
<dbReference type="PANTHER" id="PTHR47094">
    <property type="entry name" value="ELFLESS, ISOFORM B"/>
    <property type="match status" value="1"/>
</dbReference>
<accession>A0A835DF32</accession>
<dbReference type="GO" id="GO:0033768">
    <property type="term" value="C:SUMO-targeted ubiquitin ligase complex"/>
    <property type="evidence" value="ECO:0007669"/>
    <property type="project" value="TreeGrafter"/>
</dbReference>
<keyword evidence="1" id="KW-0479">Metal-binding</keyword>
<name>A0A835DF32_TETSI</name>
<dbReference type="GO" id="GO:0008270">
    <property type="term" value="F:zinc ion binding"/>
    <property type="evidence" value="ECO:0007669"/>
    <property type="project" value="UniProtKB-KW"/>
</dbReference>
<feature type="domain" description="RING-type" evidence="5">
    <location>
        <begin position="25"/>
        <end position="49"/>
    </location>
</feature>
<dbReference type="PANTHER" id="PTHR47094:SF1">
    <property type="entry name" value="RING-TYPE E3 UBIQUITIN TRANSFERASE"/>
    <property type="match status" value="1"/>
</dbReference>
<dbReference type="InterPro" id="IPR027370">
    <property type="entry name" value="Znf-RING_euk"/>
</dbReference>
<dbReference type="Pfam" id="PF13445">
    <property type="entry name" value="zf-RING_UBOX"/>
    <property type="match status" value="1"/>
</dbReference>
<dbReference type="EMBL" id="JABCRI010000008">
    <property type="protein sequence ID" value="KAF8402123.1"/>
    <property type="molecule type" value="Genomic_DNA"/>
</dbReference>
<evidence type="ECO:0000313" key="7">
    <source>
        <dbReference type="Proteomes" id="UP000655225"/>
    </source>
</evidence>
<evidence type="ECO:0000256" key="2">
    <source>
        <dbReference type="ARBA" id="ARBA00022771"/>
    </source>
</evidence>
<dbReference type="InterPro" id="IPR049627">
    <property type="entry name" value="SLX8"/>
</dbReference>
<dbReference type="PROSITE" id="PS50089">
    <property type="entry name" value="ZF_RING_2"/>
    <property type="match status" value="1"/>
</dbReference>
<dbReference type="PROSITE" id="PS00518">
    <property type="entry name" value="ZF_RING_1"/>
    <property type="match status" value="1"/>
</dbReference>
<evidence type="ECO:0000313" key="6">
    <source>
        <dbReference type="EMBL" id="KAF8402123.1"/>
    </source>
</evidence>
<proteinExistence type="predicted"/>
<dbReference type="InterPro" id="IPR013083">
    <property type="entry name" value="Znf_RING/FYVE/PHD"/>
</dbReference>
<evidence type="ECO:0000256" key="3">
    <source>
        <dbReference type="ARBA" id="ARBA00022833"/>
    </source>
</evidence>
<evidence type="ECO:0000256" key="1">
    <source>
        <dbReference type="ARBA" id="ARBA00022723"/>
    </source>
</evidence>
<comment type="caution">
    <text evidence="6">The sequence shown here is derived from an EMBL/GenBank/DDBJ whole genome shotgun (WGS) entry which is preliminary data.</text>
</comment>
<dbReference type="GO" id="GO:0140082">
    <property type="term" value="F:SUMO-ubiquitin ligase activity"/>
    <property type="evidence" value="ECO:0007669"/>
    <property type="project" value="TreeGrafter"/>
</dbReference>